<organism evidence="6 7">
    <name type="scientific">Sphingomonas bisphenolicum</name>
    <dbReference type="NCBI Taxonomy" id="296544"/>
    <lineage>
        <taxon>Bacteria</taxon>
        <taxon>Pseudomonadati</taxon>
        <taxon>Pseudomonadota</taxon>
        <taxon>Alphaproteobacteria</taxon>
        <taxon>Sphingomonadales</taxon>
        <taxon>Sphingomonadaceae</taxon>
        <taxon>Sphingomonas</taxon>
    </lineage>
</organism>
<dbReference type="PANTHER" id="PTHR30146:SF95">
    <property type="entry name" value="RIBOSE OPERON REPRESSOR"/>
    <property type="match status" value="1"/>
</dbReference>
<dbReference type="Gene3D" id="1.10.260.40">
    <property type="entry name" value="lambda repressor-like DNA-binding domains"/>
    <property type="match status" value="1"/>
</dbReference>
<evidence type="ECO:0000256" key="3">
    <source>
        <dbReference type="ARBA" id="ARBA00023125"/>
    </source>
</evidence>
<accession>A0ABM7G8R8</accession>
<proteinExistence type="predicted"/>
<feature type="domain" description="HTH lacI-type" evidence="5">
    <location>
        <begin position="9"/>
        <end position="63"/>
    </location>
</feature>
<name>A0ABM7G8R8_9SPHN</name>
<evidence type="ECO:0000313" key="6">
    <source>
        <dbReference type="EMBL" id="BBF71630.1"/>
    </source>
</evidence>
<evidence type="ECO:0000313" key="7">
    <source>
        <dbReference type="Proteomes" id="UP001059971"/>
    </source>
</evidence>
<dbReference type="EMBL" id="AP018818">
    <property type="protein sequence ID" value="BBF71630.1"/>
    <property type="molecule type" value="Genomic_DNA"/>
</dbReference>
<dbReference type="Pfam" id="PF00356">
    <property type="entry name" value="LacI"/>
    <property type="match status" value="1"/>
</dbReference>
<dbReference type="PROSITE" id="PS50932">
    <property type="entry name" value="HTH_LACI_2"/>
    <property type="match status" value="1"/>
</dbReference>
<gene>
    <name evidence="6" type="ORF">SBA_ch2_1630</name>
</gene>
<dbReference type="InterPro" id="IPR010982">
    <property type="entry name" value="Lambda_DNA-bd_dom_sf"/>
</dbReference>
<evidence type="ECO:0000259" key="5">
    <source>
        <dbReference type="PROSITE" id="PS50932"/>
    </source>
</evidence>
<keyword evidence="1" id="KW-0678">Repressor</keyword>
<dbReference type="CDD" id="cd06278">
    <property type="entry name" value="PBP1_LacI-like"/>
    <property type="match status" value="1"/>
</dbReference>
<dbReference type="Proteomes" id="UP001059971">
    <property type="component" value="Chromosome 2"/>
</dbReference>
<dbReference type="SUPFAM" id="SSF47413">
    <property type="entry name" value="lambda repressor-like DNA-binding domains"/>
    <property type="match status" value="1"/>
</dbReference>
<dbReference type="SUPFAM" id="SSF53822">
    <property type="entry name" value="Periplasmic binding protein-like I"/>
    <property type="match status" value="1"/>
</dbReference>
<dbReference type="RefSeq" id="WP_224546803.1">
    <property type="nucleotide sequence ID" value="NZ_AP018818.1"/>
</dbReference>
<keyword evidence="2" id="KW-0805">Transcription regulation</keyword>
<evidence type="ECO:0000256" key="4">
    <source>
        <dbReference type="ARBA" id="ARBA00023163"/>
    </source>
</evidence>
<dbReference type="InterPro" id="IPR000843">
    <property type="entry name" value="HTH_LacI"/>
</dbReference>
<keyword evidence="7" id="KW-1185">Reference proteome</keyword>
<dbReference type="Gene3D" id="3.40.50.2300">
    <property type="match status" value="2"/>
</dbReference>
<sequence length="339" mass="36166">MTISDRSFITAHDVARAAGVSQSAVSRAFTPGASVAPDTRARIMDAATRLGYRPNLLARSLISGRSNIVGVGVGDLSNPFFVETLQLLSRTLDEAGLRLLLFPAEAQGGGEPSINEILHYRLDALVLLSVGLSSGLAEECRKAQVPVVLYNRTTQDHAASSVIGDNGIGARTIAAHLLAGDHRRMAFIAGADGSSTNMQREKAFFGYLAEQGATAPLRAAGDYRTEVATAATRQLLAGQDRPDAIFCANDNMAIAAINVARHEFGLDVGREISIVGYDDVAMAAWPAFSLTSYAQPAQRMVDEVLRLILALRDDPDRHEDVVVDGGLVVRGSSRTIRPR</sequence>
<dbReference type="CDD" id="cd01392">
    <property type="entry name" value="HTH_LacI"/>
    <property type="match status" value="1"/>
</dbReference>
<dbReference type="Pfam" id="PF13377">
    <property type="entry name" value="Peripla_BP_3"/>
    <property type="match status" value="1"/>
</dbReference>
<dbReference type="PANTHER" id="PTHR30146">
    <property type="entry name" value="LACI-RELATED TRANSCRIPTIONAL REPRESSOR"/>
    <property type="match status" value="1"/>
</dbReference>
<keyword evidence="4" id="KW-0804">Transcription</keyword>
<evidence type="ECO:0000256" key="2">
    <source>
        <dbReference type="ARBA" id="ARBA00023015"/>
    </source>
</evidence>
<reference evidence="6" key="1">
    <citation type="submission" date="2018-07" db="EMBL/GenBank/DDBJ databases">
        <title>Complete genome sequence of Sphingomonas bisphenolicum strain AO1, a bisphenol A degradative bacterium isolated from Japanese farm field.</title>
        <authorList>
            <person name="Murakami M."/>
            <person name="Koh M."/>
            <person name="Koba S."/>
            <person name="Matsumura Y."/>
        </authorList>
    </citation>
    <scope>NUCLEOTIDE SEQUENCE</scope>
    <source>
        <strain evidence="6">AO1</strain>
    </source>
</reference>
<evidence type="ECO:0000256" key="1">
    <source>
        <dbReference type="ARBA" id="ARBA00022491"/>
    </source>
</evidence>
<dbReference type="SMART" id="SM00354">
    <property type="entry name" value="HTH_LACI"/>
    <property type="match status" value="1"/>
</dbReference>
<keyword evidence="3" id="KW-0238">DNA-binding</keyword>
<dbReference type="InterPro" id="IPR046335">
    <property type="entry name" value="LacI/GalR-like_sensor"/>
</dbReference>
<protein>
    <submittedName>
        <fullName evidence="6">LacI family transcriptional regulator</fullName>
    </submittedName>
</protein>
<dbReference type="InterPro" id="IPR028082">
    <property type="entry name" value="Peripla_BP_I"/>
</dbReference>